<proteinExistence type="predicted"/>
<evidence type="ECO:0000313" key="2">
    <source>
        <dbReference type="Proteomes" id="UP000886501"/>
    </source>
</evidence>
<reference evidence="1" key="1">
    <citation type="submission" date="2019-10" db="EMBL/GenBank/DDBJ databases">
        <authorList>
            <consortium name="DOE Joint Genome Institute"/>
            <person name="Kuo A."/>
            <person name="Miyauchi S."/>
            <person name="Kiss E."/>
            <person name="Drula E."/>
            <person name="Kohler A."/>
            <person name="Sanchez-Garcia M."/>
            <person name="Andreopoulos B."/>
            <person name="Barry K.W."/>
            <person name="Bonito G."/>
            <person name="Buee M."/>
            <person name="Carver A."/>
            <person name="Chen C."/>
            <person name="Cichocki N."/>
            <person name="Clum A."/>
            <person name="Culley D."/>
            <person name="Crous P.W."/>
            <person name="Fauchery L."/>
            <person name="Girlanda M."/>
            <person name="Hayes R."/>
            <person name="Keri Z."/>
            <person name="Labutti K."/>
            <person name="Lipzen A."/>
            <person name="Lombard V."/>
            <person name="Magnuson J."/>
            <person name="Maillard F."/>
            <person name="Morin E."/>
            <person name="Murat C."/>
            <person name="Nolan M."/>
            <person name="Ohm R."/>
            <person name="Pangilinan J."/>
            <person name="Pereira M."/>
            <person name="Perotto S."/>
            <person name="Peter M."/>
            <person name="Riley R."/>
            <person name="Sitrit Y."/>
            <person name="Stielow B."/>
            <person name="Szollosi G."/>
            <person name="Zifcakova L."/>
            <person name="Stursova M."/>
            <person name="Spatafora J.W."/>
            <person name="Tedersoo L."/>
            <person name="Vaario L.-M."/>
            <person name="Yamada A."/>
            <person name="Yan M."/>
            <person name="Wang P."/>
            <person name="Xu J."/>
            <person name="Bruns T."/>
            <person name="Baldrian P."/>
            <person name="Vilgalys R."/>
            <person name="Henrissat B."/>
            <person name="Grigoriev I.V."/>
            <person name="Hibbett D."/>
            <person name="Nagy L.G."/>
            <person name="Martin F.M."/>
        </authorList>
    </citation>
    <scope>NUCLEOTIDE SEQUENCE</scope>
    <source>
        <strain evidence="1">P2</strain>
    </source>
</reference>
<evidence type="ECO:0000313" key="1">
    <source>
        <dbReference type="EMBL" id="KAF9653318.1"/>
    </source>
</evidence>
<gene>
    <name evidence="1" type="ORF">BDM02DRAFT_3182859</name>
</gene>
<name>A0ACB6ZVH7_THEGA</name>
<organism evidence="1 2">
    <name type="scientific">Thelephora ganbajun</name>
    <name type="common">Ganba fungus</name>
    <dbReference type="NCBI Taxonomy" id="370292"/>
    <lineage>
        <taxon>Eukaryota</taxon>
        <taxon>Fungi</taxon>
        <taxon>Dikarya</taxon>
        <taxon>Basidiomycota</taxon>
        <taxon>Agaricomycotina</taxon>
        <taxon>Agaricomycetes</taxon>
        <taxon>Thelephorales</taxon>
        <taxon>Thelephoraceae</taxon>
        <taxon>Thelephora</taxon>
    </lineage>
</organism>
<keyword evidence="2" id="KW-1185">Reference proteome</keyword>
<dbReference type="EMBL" id="MU117964">
    <property type="protein sequence ID" value="KAF9653318.1"/>
    <property type="molecule type" value="Genomic_DNA"/>
</dbReference>
<reference evidence="1" key="2">
    <citation type="journal article" date="2020" name="Nat. Commun.">
        <title>Large-scale genome sequencing of mycorrhizal fungi provides insights into the early evolution of symbiotic traits.</title>
        <authorList>
            <person name="Miyauchi S."/>
            <person name="Kiss E."/>
            <person name="Kuo A."/>
            <person name="Drula E."/>
            <person name="Kohler A."/>
            <person name="Sanchez-Garcia M."/>
            <person name="Morin E."/>
            <person name="Andreopoulos B."/>
            <person name="Barry K.W."/>
            <person name="Bonito G."/>
            <person name="Buee M."/>
            <person name="Carver A."/>
            <person name="Chen C."/>
            <person name="Cichocki N."/>
            <person name="Clum A."/>
            <person name="Culley D."/>
            <person name="Crous P.W."/>
            <person name="Fauchery L."/>
            <person name="Girlanda M."/>
            <person name="Hayes R.D."/>
            <person name="Keri Z."/>
            <person name="LaButti K."/>
            <person name="Lipzen A."/>
            <person name="Lombard V."/>
            <person name="Magnuson J."/>
            <person name="Maillard F."/>
            <person name="Murat C."/>
            <person name="Nolan M."/>
            <person name="Ohm R.A."/>
            <person name="Pangilinan J."/>
            <person name="Pereira M.F."/>
            <person name="Perotto S."/>
            <person name="Peter M."/>
            <person name="Pfister S."/>
            <person name="Riley R."/>
            <person name="Sitrit Y."/>
            <person name="Stielow J.B."/>
            <person name="Szollosi G."/>
            <person name="Zifcakova L."/>
            <person name="Stursova M."/>
            <person name="Spatafora J.W."/>
            <person name="Tedersoo L."/>
            <person name="Vaario L.M."/>
            <person name="Yamada A."/>
            <person name="Yan M."/>
            <person name="Wang P."/>
            <person name="Xu J."/>
            <person name="Bruns T."/>
            <person name="Baldrian P."/>
            <person name="Vilgalys R."/>
            <person name="Dunand C."/>
            <person name="Henrissat B."/>
            <person name="Grigoriev I.V."/>
            <person name="Hibbett D."/>
            <person name="Nagy L.G."/>
            <person name="Martin F.M."/>
        </authorList>
    </citation>
    <scope>NUCLEOTIDE SEQUENCE</scope>
    <source>
        <strain evidence="1">P2</strain>
    </source>
</reference>
<comment type="caution">
    <text evidence="1">The sequence shown here is derived from an EMBL/GenBank/DDBJ whole genome shotgun (WGS) entry which is preliminary data.</text>
</comment>
<protein>
    <submittedName>
        <fullName evidence="1">Uncharacterized protein</fullName>
    </submittedName>
</protein>
<sequence>MYKEAMDYDMIHLKKCSDNLKSTSTIASLLSVITFAAAIRTQIQLESAQGHPPSEIVTAAILIHTSFPISLFNAIAMMMGRQWLNQDL</sequence>
<dbReference type="Proteomes" id="UP000886501">
    <property type="component" value="Unassembled WGS sequence"/>
</dbReference>
<accession>A0ACB6ZVH7</accession>